<dbReference type="AlphaFoldDB" id="A0A167QMR3"/>
<dbReference type="RefSeq" id="XP_018297980.1">
    <property type="nucleotide sequence ID" value="XM_018443091.1"/>
</dbReference>
<dbReference type="EMBL" id="KV440972">
    <property type="protein sequence ID" value="OAD79940.1"/>
    <property type="molecule type" value="Genomic_DNA"/>
</dbReference>
<reference evidence="3" key="1">
    <citation type="submission" date="2015-06" db="EMBL/GenBank/DDBJ databases">
        <title>Expansion of signal transduction pathways in fungi by whole-genome duplication.</title>
        <authorList>
            <consortium name="DOE Joint Genome Institute"/>
            <person name="Corrochano L.M."/>
            <person name="Kuo A."/>
            <person name="Marcet-Houben M."/>
            <person name="Polaino S."/>
            <person name="Salamov A."/>
            <person name="Villalobos J.M."/>
            <person name="Alvarez M.I."/>
            <person name="Avalos J."/>
            <person name="Benito E.P."/>
            <person name="Benoit I."/>
            <person name="Burger G."/>
            <person name="Camino L.P."/>
            <person name="Canovas D."/>
            <person name="Cerda-Olmedo E."/>
            <person name="Cheng J.-F."/>
            <person name="Dominguez A."/>
            <person name="Elias M."/>
            <person name="Eslava A.P."/>
            <person name="Glaser F."/>
            <person name="Grimwood J."/>
            <person name="Gutierrez G."/>
            <person name="Heitman J."/>
            <person name="Henrissat B."/>
            <person name="Iturriaga E.A."/>
            <person name="Lang B.F."/>
            <person name="Lavin J.L."/>
            <person name="Lee S."/>
            <person name="Li W."/>
            <person name="Lindquist E."/>
            <person name="Lopez-Garcia S."/>
            <person name="Luque E.M."/>
            <person name="Marcos A.T."/>
            <person name="Martin J."/>
            <person name="McCluskey K."/>
            <person name="Medina H.R."/>
            <person name="Miralles-Duran A."/>
            <person name="Miyazaki A."/>
            <person name="Munoz-Torres E."/>
            <person name="Oguiza J.A."/>
            <person name="Ohm R."/>
            <person name="Olmedo M."/>
            <person name="Orejas M."/>
            <person name="Ortiz-Castellanos L."/>
            <person name="Pisabarro A.G."/>
            <person name="Rodriguez-Romero J."/>
            <person name="Ruiz-Herrera J."/>
            <person name="Ruiz-Vazquez R."/>
            <person name="Sanz C."/>
            <person name="Schackwitz W."/>
            <person name="Schmutz J."/>
            <person name="Shahriari M."/>
            <person name="Shelest E."/>
            <person name="Silva-Franco F."/>
            <person name="Soanes D."/>
            <person name="Syed K."/>
            <person name="Tagua V.G."/>
            <person name="Talbot N.J."/>
            <person name="Thon M."/>
            <person name="De vries R.P."/>
            <person name="Wiebenga A."/>
            <person name="Yadav J.S."/>
            <person name="Braun E.L."/>
            <person name="Baker S."/>
            <person name="Garre V."/>
            <person name="Horwitz B."/>
            <person name="Torres-Martinez S."/>
            <person name="Idnurm A."/>
            <person name="Herrera-Estrella A."/>
            <person name="Gabaldon T."/>
            <person name="Grigoriev I.V."/>
        </authorList>
    </citation>
    <scope>NUCLEOTIDE SEQUENCE [LARGE SCALE GENOMIC DNA]</scope>
    <source>
        <strain evidence="3">NRRL 1555(-)</strain>
    </source>
</reference>
<gene>
    <name evidence="2" type="ORF">PHYBLDRAFT_75728</name>
</gene>
<name>A0A167QMR3_PHYB8</name>
<keyword evidence="1" id="KW-0732">Signal</keyword>
<dbReference type="OrthoDB" id="10456933at2759"/>
<accession>A0A167QMR3</accession>
<organism evidence="2 3">
    <name type="scientific">Phycomyces blakesleeanus (strain ATCC 8743b / DSM 1359 / FGSC 10004 / NBRC 33097 / NRRL 1555)</name>
    <dbReference type="NCBI Taxonomy" id="763407"/>
    <lineage>
        <taxon>Eukaryota</taxon>
        <taxon>Fungi</taxon>
        <taxon>Fungi incertae sedis</taxon>
        <taxon>Mucoromycota</taxon>
        <taxon>Mucoromycotina</taxon>
        <taxon>Mucoromycetes</taxon>
        <taxon>Mucorales</taxon>
        <taxon>Phycomycetaceae</taxon>
        <taxon>Phycomyces</taxon>
    </lineage>
</organism>
<sequence>MVRLTTIGAYVVLASPLVFAQSSTPSASTPVQGILAEASSILANAPIRSLVGEATSAVGAFPSAVHSSVSSILSVANHPVISNAGPNPAATAAPKSIPKATAAQSGAAKTSVTGIVVFIAVLGLFL</sequence>
<feature type="signal peptide" evidence="1">
    <location>
        <begin position="1"/>
        <end position="20"/>
    </location>
</feature>
<feature type="chain" id="PRO_5007891556" evidence="1">
    <location>
        <begin position="21"/>
        <end position="126"/>
    </location>
</feature>
<evidence type="ECO:0000313" key="3">
    <source>
        <dbReference type="Proteomes" id="UP000077315"/>
    </source>
</evidence>
<evidence type="ECO:0000256" key="1">
    <source>
        <dbReference type="SAM" id="SignalP"/>
    </source>
</evidence>
<evidence type="ECO:0000313" key="2">
    <source>
        <dbReference type="EMBL" id="OAD79940.1"/>
    </source>
</evidence>
<dbReference type="Proteomes" id="UP000077315">
    <property type="component" value="Unassembled WGS sequence"/>
</dbReference>
<dbReference type="VEuPathDB" id="FungiDB:PHYBLDRAFT_75728"/>
<keyword evidence="3" id="KW-1185">Reference proteome</keyword>
<dbReference type="InParanoid" id="A0A167QMR3"/>
<dbReference type="GeneID" id="29003997"/>
<proteinExistence type="predicted"/>
<protein>
    <submittedName>
        <fullName evidence="2">Uncharacterized protein</fullName>
    </submittedName>
</protein>